<accession>A0A2U1SXC9</accession>
<evidence type="ECO:0000313" key="2">
    <source>
        <dbReference type="Proteomes" id="UP000244978"/>
    </source>
</evidence>
<evidence type="ECO:0008006" key="3">
    <source>
        <dbReference type="Google" id="ProtNLM"/>
    </source>
</evidence>
<comment type="caution">
    <text evidence="1">The sequence shown here is derived from an EMBL/GenBank/DDBJ whole genome shotgun (WGS) entry which is preliminary data.</text>
</comment>
<dbReference type="EMBL" id="QEEX01000002">
    <property type="protein sequence ID" value="PWB96287.1"/>
    <property type="molecule type" value="Genomic_DNA"/>
</dbReference>
<organism evidence="1 2">
    <name type="scientific">Homoserinimonas hongtaonis</name>
    <dbReference type="NCBI Taxonomy" id="2079791"/>
    <lineage>
        <taxon>Bacteria</taxon>
        <taxon>Bacillati</taxon>
        <taxon>Actinomycetota</taxon>
        <taxon>Actinomycetes</taxon>
        <taxon>Micrococcales</taxon>
        <taxon>Microbacteriaceae</taxon>
        <taxon>Homoserinimonas</taxon>
    </lineage>
</organism>
<dbReference type="RefSeq" id="WP_108515849.1">
    <property type="nucleotide sequence ID" value="NZ_CP026951.1"/>
</dbReference>
<dbReference type="Pfam" id="PF20242">
    <property type="entry name" value="Emfourin"/>
    <property type="match status" value="1"/>
</dbReference>
<keyword evidence="2" id="KW-1185">Reference proteome</keyword>
<sequence length="90" mass="10349">MKVTVTRHGGFAGITRTWTVDIDDLPDAAQWRKLVDSLPWDSPASAPQPDRFVYNVTCNQRRAVLPEEHLTDDWRRLISLVQGEPQPPRR</sequence>
<dbReference type="OrthoDB" id="4947318at2"/>
<dbReference type="AlphaFoldDB" id="A0A2U1SXC9"/>
<dbReference type="KEGG" id="salc:C2138_04400"/>
<protein>
    <recommendedName>
        <fullName evidence="3">Metalloprotease</fullName>
    </recommendedName>
</protein>
<proteinExistence type="predicted"/>
<evidence type="ECO:0000313" key="1">
    <source>
        <dbReference type="EMBL" id="PWB96287.1"/>
    </source>
</evidence>
<dbReference type="Proteomes" id="UP000244978">
    <property type="component" value="Unassembled WGS sequence"/>
</dbReference>
<name>A0A2U1SXC9_9MICO</name>
<gene>
    <name evidence="1" type="ORF">DF220_13110</name>
</gene>
<dbReference type="InterPro" id="IPR049457">
    <property type="entry name" value="Emfourin"/>
</dbReference>
<reference evidence="2" key="1">
    <citation type="submission" date="2018-04" db="EMBL/GenBank/DDBJ databases">
        <authorList>
            <person name="Liu S."/>
            <person name="Wang Z."/>
            <person name="Li J."/>
        </authorList>
    </citation>
    <scope>NUCLEOTIDE SEQUENCE [LARGE SCALE GENOMIC DNA]</scope>
    <source>
        <strain evidence="2">S1194</strain>
    </source>
</reference>